<name>A0A7F5RNT0_AGRPL</name>
<evidence type="ECO:0000313" key="2">
    <source>
        <dbReference type="RefSeq" id="XP_025837591.1"/>
    </source>
</evidence>
<organism evidence="1 2">
    <name type="scientific">Agrilus planipennis</name>
    <name type="common">Emerald ash borer</name>
    <name type="synonym">Agrilus marcopoli</name>
    <dbReference type="NCBI Taxonomy" id="224129"/>
    <lineage>
        <taxon>Eukaryota</taxon>
        <taxon>Metazoa</taxon>
        <taxon>Ecdysozoa</taxon>
        <taxon>Arthropoda</taxon>
        <taxon>Hexapoda</taxon>
        <taxon>Insecta</taxon>
        <taxon>Pterygota</taxon>
        <taxon>Neoptera</taxon>
        <taxon>Endopterygota</taxon>
        <taxon>Coleoptera</taxon>
        <taxon>Polyphaga</taxon>
        <taxon>Elateriformia</taxon>
        <taxon>Buprestoidea</taxon>
        <taxon>Buprestidae</taxon>
        <taxon>Agrilinae</taxon>
        <taxon>Agrilus</taxon>
    </lineage>
</organism>
<dbReference type="Proteomes" id="UP000192223">
    <property type="component" value="Unplaced"/>
</dbReference>
<reference evidence="2" key="1">
    <citation type="submission" date="2025-08" db="UniProtKB">
        <authorList>
            <consortium name="RefSeq"/>
        </authorList>
    </citation>
    <scope>IDENTIFICATION</scope>
    <source>
        <tissue evidence="2">Entire body</tissue>
    </source>
</reference>
<proteinExistence type="predicted"/>
<dbReference type="RefSeq" id="XP_025837591.1">
    <property type="nucleotide sequence ID" value="XM_025981806.1"/>
</dbReference>
<dbReference type="GeneID" id="112906813"/>
<dbReference type="KEGG" id="apln:112906813"/>
<sequence length="117" mass="13352">MTYVVDRCNPLLLHKFEIVPVALSQALGELVIHAISSSEKITKIGRIGKKTGKNDRIFVSRQAIVRKTTEGTQTEKVIFGRLGSWRRRHRRTSSVFPPRKIGRSAIYSAQFCQRNAW</sequence>
<gene>
    <name evidence="2" type="primary">LOC112906813</name>
</gene>
<keyword evidence="1" id="KW-1185">Reference proteome</keyword>
<evidence type="ECO:0000313" key="1">
    <source>
        <dbReference type="Proteomes" id="UP000192223"/>
    </source>
</evidence>
<protein>
    <submittedName>
        <fullName evidence="2">Uncharacterized protein LOC112906813</fullName>
    </submittedName>
</protein>
<accession>A0A7F5RNT0</accession>
<dbReference type="InParanoid" id="A0A7F5RNT0"/>
<dbReference type="AlphaFoldDB" id="A0A7F5RNT0"/>